<keyword evidence="11" id="KW-0732">Signal</keyword>
<evidence type="ECO:0000259" key="12">
    <source>
        <dbReference type="PROSITE" id="PS50089"/>
    </source>
</evidence>
<keyword evidence="6 10" id="KW-1133">Transmembrane helix</keyword>
<dbReference type="PANTHER" id="PTHR46539">
    <property type="entry name" value="E3 UBIQUITIN-PROTEIN LIGASE ATL42"/>
    <property type="match status" value="1"/>
</dbReference>
<dbReference type="PANTHER" id="PTHR46539:SF1">
    <property type="entry name" value="E3 UBIQUITIN-PROTEIN LIGASE ATL42"/>
    <property type="match status" value="1"/>
</dbReference>
<evidence type="ECO:0000256" key="7">
    <source>
        <dbReference type="ARBA" id="ARBA00023136"/>
    </source>
</evidence>
<evidence type="ECO:0000256" key="5">
    <source>
        <dbReference type="ARBA" id="ARBA00022833"/>
    </source>
</evidence>
<dbReference type="GO" id="GO:0008270">
    <property type="term" value="F:zinc ion binding"/>
    <property type="evidence" value="ECO:0007669"/>
    <property type="project" value="UniProtKB-KW"/>
</dbReference>
<reference evidence="13" key="1">
    <citation type="submission" date="2023-06" db="EMBL/GenBank/DDBJ databases">
        <authorList>
            <person name="Noh H."/>
        </authorList>
    </citation>
    <scope>NUCLEOTIDE SEQUENCE</scope>
    <source>
        <strain evidence="13">DUCC20226</strain>
    </source>
</reference>
<dbReference type="SMART" id="SM00184">
    <property type="entry name" value="RING"/>
    <property type="match status" value="1"/>
</dbReference>
<dbReference type="EMBL" id="JAUJFL010000003">
    <property type="protein sequence ID" value="KAK2607174.1"/>
    <property type="molecule type" value="Genomic_DNA"/>
</dbReference>
<dbReference type="SUPFAM" id="SSF57850">
    <property type="entry name" value="RING/U-box"/>
    <property type="match status" value="1"/>
</dbReference>
<keyword evidence="3" id="KW-0479">Metal-binding</keyword>
<dbReference type="InterPro" id="IPR013083">
    <property type="entry name" value="Znf_RING/FYVE/PHD"/>
</dbReference>
<keyword evidence="14" id="KW-1185">Reference proteome</keyword>
<feature type="compositionally biased region" description="Polar residues" evidence="9">
    <location>
        <begin position="301"/>
        <end position="313"/>
    </location>
</feature>
<feature type="compositionally biased region" description="Low complexity" evidence="9">
    <location>
        <begin position="324"/>
        <end position="333"/>
    </location>
</feature>
<evidence type="ECO:0000313" key="13">
    <source>
        <dbReference type="EMBL" id="KAK2607174.1"/>
    </source>
</evidence>
<keyword evidence="5" id="KW-0862">Zinc</keyword>
<evidence type="ECO:0000256" key="8">
    <source>
        <dbReference type="PROSITE-ProRule" id="PRU00175"/>
    </source>
</evidence>
<evidence type="ECO:0000256" key="11">
    <source>
        <dbReference type="SAM" id="SignalP"/>
    </source>
</evidence>
<protein>
    <recommendedName>
        <fullName evidence="12">RING-type domain-containing protein</fullName>
    </recommendedName>
</protein>
<feature type="domain" description="RING-type" evidence="12">
    <location>
        <begin position="365"/>
        <end position="407"/>
    </location>
</feature>
<keyword evidence="7 10" id="KW-0472">Membrane</keyword>
<feature type="compositionally biased region" description="Basic and acidic residues" evidence="9">
    <location>
        <begin position="415"/>
        <end position="425"/>
    </location>
</feature>
<dbReference type="Gene3D" id="3.30.40.10">
    <property type="entry name" value="Zinc/RING finger domain, C3HC4 (zinc finger)"/>
    <property type="match status" value="1"/>
</dbReference>
<dbReference type="Pfam" id="PF13639">
    <property type="entry name" value="zf-RING_2"/>
    <property type="match status" value="1"/>
</dbReference>
<dbReference type="Proteomes" id="UP001265746">
    <property type="component" value="Unassembled WGS sequence"/>
</dbReference>
<evidence type="ECO:0000313" key="14">
    <source>
        <dbReference type="Proteomes" id="UP001265746"/>
    </source>
</evidence>
<feature type="transmembrane region" description="Helical" evidence="10">
    <location>
        <begin position="209"/>
        <end position="230"/>
    </location>
</feature>
<dbReference type="CDD" id="cd16454">
    <property type="entry name" value="RING-H2_PA-TM-RING"/>
    <property type="match status" value="1"/>
</dbReference>
<gene>
    <name evidence="13" type="ORF">N8I77_005875</name>
</gene>
<evidence type="ECO:0000256" key="1">
    <source>
        <dbReference type="ARBA" id="ARBA00004370"/>
    </source>
</evidence>
<accession>A0AAD9SGK3</accession>
<dbReference type="GO" id="GO:0016020">
    <property type="term" value="C:membrane"/>
    <property type="evidence" value="ECO:0007669"/>
    <property type="project" value="UniProtKB-SubCell"/>
</dbReference>
<name>A0AAD9SGK3_PHOAM</name>
<evidence type="ECO:0000256" key="10">
    <source>
        <dbReference type="SAM" id="Phobius"/>
    </source>
</evidence>
<evidence type="ECO:0000256" key="4">
    <source>
        <dbReference type="ARBA" id="ARBA00022771"/>
    </source>
</evidence>
<dbReference type="InterPro" id="IPR001841">
    <property type="entry name" value="Znf_RING"/>
</dbReference>
<dbReference type="PROSITE" id="PS50089">
    <property type="entry name" value="ZF_RING_2"/>
    <property type="match status" value="1"/>
</dbReference>
<keyword evidence="2 10" id="KW-0812">Transmembrane</keyword>
<feature type="chain" id="PRO_5041976155" description="RING-type domain-containing protein" evidence="11">
    <location>
        <begin position="19"/>
        <end position="530"/>
    </location>
</feature>
<keyword evidence="4 8" id="KW-0863">Zinc-finger</keyword>
<proteinExistence type="predicted"/>
<feature type="region of interest" description="Disordered" evidence="9">
    <location>
        <begin position="415"/>
        <end position="448"/>
    </location>
</feature>
<feature type="region of interest" description="Disordered" evidence="9">
    <location>
        <begin position="236"/>
        <end position="255"/>
    </location>
</feature>
<sequence length="530" mass="56855">MGRHWVFAVLLAVVNVQCAISDMAGTYTMTEVLDWQRKSEMQLLISASEGDPVPLSYTVIPLTTNLGLNESQLVRGRVNIEGKMVAADASNYASISGSDVIPYLSCDQTNNSFLDPNAVLNALMSNNPQPAAILLYSQQGMCCGLTGQNLNFNAILTMSDEQAASQTLVMANMSEGNARAQISGNFTDTAQNDSAGQQGGNNSAVAMSILYSITGLITLLFLIIIATGAIRAHRYPERYGPRNGFGGRPRQSRAKGLARAVLETLPIVKFGDSQPKPDPNLELENAASQQTNGNIADRQSPENGSNRHLSTIPESPLASPVPPAASGALGPGSDSEADAAGTSSVAHRGTDNTGGGTQNDEGLGCSICTEDFTVGEDVRVLPCNHKFHPPCVDPWLVNVSGTCPLCRLDLRPEQAEGGTDEHNENSEAPPLGADVNDTTESSNSSRRRSRLFDLHRLRHATVEERIEVLRRYRTEQRSGSAASNEEEGRDRSGLTNRLRDRFRIRTRAVQRSSDRSGSSPSTITATANQS</sequence>
<evidence type="ECO:0000256" key="9">
    <source>
        <dbReference type="SAM" id="MobiDB-lite"/>
    </source>
</evidence>
<evidence type="ECO:0000256" key="2">
    <source>
        <dbReference type="ARBA" id="ARBA00022692"/>
    </source>
</evidence>
<evidence type="ECO:0000256" key="6">
    <source>
        <dbReference type="ARBA" id="ARBA00022989"/>
    </source>
</evidence>
<organism evidence="13 14">
    <name type="scientific">Phomopsis amygdali</name>
    <name type="common">Fusicoccum amygdali</name>
    <dbReference type="NCBI Taxonomy" id="1214568"/>
    <lineage>
        <taxon>Eukaryota</taxon>
        <taxon>Fungi</taxon>
        <taxon>Dikarya</taxon>
        <taxon>Ascomycota</taxon>
        <taxon>Pezizomycotina</taxon>
        <taxon>Sordariomycetes</taxon>
        <taxon>Sordariomycetidae</taxon>
        <taxon>Diaporthales</taxon>
        <taxon>Diaporthaceae</taxon>
        <taxon>Diaporthe</taxon>
    </lineage>
</organism>
<dbReference type="AlphaFoldDB" id="A0AAD9SGK3"/>
<feature type="region of interest" description="Disordered" evidence="9">
    <location>
        <begin position="289"/>
        <end position="363"/>
    </location>
</feature>
<feature type="region of interest" description="Disordered" evidence="9">
    <location>
        <begin position="473"/>
        <end position="530"/>
    </location>
</feature>
<evidence type="ECO:0000256" key="3">
    <source>
        <dbReference type="ARBA" id="ARBA00022723"/>
    </source>
</evidence>
<feature type="compositionally biased region" description="Basic and acidic residues" evidence="9">
    <location>
        <begin position="486"/>
        <end position="503"/>
    </location>
</feature>
<comment type="subcellular location">
    <subcellularLocation>
        <location evidence="1">Membrane</location>
    </subcellularLocation>
</comment>
<comment type="caution">
    <text evidence="13">The sequence shown here is derived from an EMBL/GenBank/DDBJ whole genome shotgun (WGS) entry which is preliminary data.</text>
</comment>
<feature type="signal peptide" evidence="11">
    <location>
        <begin position="1"/>
        <end position="18"/>
    </location>
</feature>